<dbReference type="PANTHER" id="PTHR44051">
    <property type="entry name" value="GLUTATHIONE S-TRANSFERASE-RELATED"/>
    <property type="match status" value="1"/>
</dbReference>
<evidence type="ECO:0000256" key="1">
    <source>
        <dbReference type="RuleBase" id="RU003494"/>
    </source>
</evidence>
<dbReference type="SFLD" id="SFLDG01150">
    <property type="entry name" value="Main.1:_Beta-like"/>
    <property type="match status" value="1"/>
</dbReference>
<name>A9IG56_BORPD</name>
<dbReference type="eggNOG" id="COG0625">
    <property type="taxonomic scope" value="Bacteria"/>
</dbReference>
<dbReference type="InterPro" id="IPR010987">
    <property type="entry name" value="Glutathione-S-Trfase_C-like"/>
</dbReference>
<accession>A9IG56</accession>
<proteinExistence type="inferred from homology"/>
<dbReference type="PANTHER" id="PTHR44051:SF19">
    <property type="entry name" value="DISULFIDE-BOND OXIDOREDUCTASE YFCG"/>
    <property type="match status" value="1"/>
</dbReference>
<keyword evidence="5" id="KW-1185">Reference proteome</keyword>
<dbReference type="PROSITE" id="PS50405">
    <property type="entry name" value="GST_CTER"/>
    <property type="match status" value="1"/>
</dbReference>
<dbReference type="InterPro" id="IPR004045">
    <property type="entry name" value="Glutathione_S-Trfase_N"/>
</dbReference>
<dbReference type="InterPro" id="IPR036282">
    <property type="entry name" value="Glutathione-S-Trfase_C_sf"/>
</dbReference>
<evidence type="ECO:0000313" key="4">
    <source>
        <dbReference type="EMBL" id="CAP41857.1"/>
    </source>
</evidence>
<evidence type="ECO:0000259" key="3">
    <source>
        <dbReference type="PROSITE" id="PS50405"/>
    </source>
</evidence>
<dbReference type="SUPFAM" id="SSF52833">
    <property type="entry name" value="Thioredoxin-like"/>
    <property type="match status" value="1"/>
</dbReference>
<dbReference type="Proteomes" id="UP000001225">
    <property type="component" value="Chromosome"/>
</dbReference>
<evidence type="ECO:0000313" key="5">
    <source>
        <dbReference type="Proteomes" id="UP000001225"/>
    </source>
</evidence>
<organism evidence="4 5">
    <name type="scientific">Bordetella petrii (strain ATCC BAA-461 / DSM 12804 / CCUG 43448 / CIP 107267 / Se-1111R)</name>
    <dbReference type="NCBI Taxonomy" id="340100"/>
    <lineage>
        <taxon>Bacteria</taxon>
        <taxon>Pseudomonadati</taxon>
        <taxon>Pseudomonadota</taxon>
        <taxon>Betaproteobacteria</taxon>
        <taxon>Burkholderiales</taxon>
        <taxon>Alcaligenaceae</taxon>
        <taxon>Bordetella</taxon>
    </lineage>
</organism>
<dbReference type="Pfam" id="PF02798">
    <property type="entry name" value="GST_N"/>
    <property type="match status" value="1"/>
</dbReference>
<dbReference type="SFLD" id="SFLDS00019">
    <property type="entry name" value="Glutathione_Transferase_(cytos"/>
    <property type="match status" value="1"/>
</dbReference>
<dbReference type="EMBL" id="AM902716">
    <property type="protein sequence ID" value="CAP41857.1"/>
    <property type="molecule type" value="Genomic_DNA"/>
</dbReference>
<feature type="domain" description="GST C-terminal" evidence="3">
    <location>
        <begin position="69"/>
        <end position="189"/>
    </location>
</feature>
<reference evidence="4 5" key="1">
    <citation type="journal article" date="2008" name="BMC Genomics">
        <title>The missing link: Bordetella petrii is endowed with both the metabolic versatility of environmental bacteria and virulence traits of pathogenic Bordetellae.</title>
        <authorList>
            <person name="Gross R."/>
            <person name="Guzman C.A."/>
            <person name="Sebaihia M."/>
            <person name="Martins Dos Santos V.A."/>
            <person name="Pieper D.H."/>
            <person name="Koebnik R."/>
            <person name="Lechner M."/>
            <person name="Bartels D."/>
            <person name="Buhrmester J."/>
            <person name="Choudhuri J.V."/>
            <person name="Ebensen T."/>
            <person name="Gaigalat L."/>
            <person name="Herrmann S."/>
            <person name="Khachane A.N."/>
            <person name="Larisch C."/>
            <person name="Link S."/>
            <person name="Linke B."/>
            <person name="Meyer F."/>
            <person name="Mormann S."/>
            <person name="Nakunst D."/>
            <person name="Rueckert C."/>
            <person name="Schneiker-Bekel S."/>
            <person name="Schulze K."/>
            <person name="Vorhoelter F.J."/>
            <person name="Yevsa T."/>
            <person name="Engle J.T."/>
            <person name="Goldman W.E."/>
            <person name="Puehler A."/>
            <person name="Goebel U.B."/>
            <person name="Goesmann A."/>
            <person name="Bloecker H."/>
            <person name="Kaiser O."/>
            <person name="Martinez-Arias R."/>
        </authorList>
    </citation>
    <scope>NUCLEOTIDE SEQUENCE [LARGE SCALE GENOMIC DNA]</scope>
    <source>
        <strain evidence="5">ATCC BAA-461 / DSM 12804 / CCUG 43448 / CIP 107267 / Se-1111R</strain>
    </source>
</reference>
<dbReference type="STRING" id="94624.Bpet1518"/>
<dbReference type="SUPFAM" id="SSF47616">
    <property type="entry name" value="GST C-terminal domain-like"/>
    <property type="match status" value="1"/>
</dbReference>
<dbReference type="Pfam" id="PF00043">
    <property type="entry name" value="GST_C"/>
    <property type="match status" value="1"/>
</dbReference>
<dbReference type="KEGG" id="bpt:Bpet1518"/>
<sequence>MWCLAELALPSERVDFGGAFGGNREETYLRLNPNGVVPTLIDGNHVVWESNTILRYLGNTRGESLYPPQPARRSEVDCWMDWQLGTLNNGITPLFQSIVRTPVDQRQPEVVEQHRAATARWMSLLDAALAQREFVAGPTLSLADLALGPSVYRWFELHVERPKQPHLQAWYERMAKRPGFLTHVMVGLS</sequence>
<dbReference type="InterPro" id="IPR004046">
    <property type="entry name" value="GST_C"/>
</dbReference>
<dbReference type="AlphaFoldDB" id="A9IG56"/>
<protein>
    <submittedName>
        <fullName evidence="4">Probable glutathione S-transferase</fullName>
    </submittedName>
</protein>
<dbReference type="PROSITE" id="PS50404">
    <property type="entry name" value="GST_NTER"/>
    <property type="match status" value="1"/>
</dbReference>
<evidence type="ECO:0000259" key="2">
    <source>
        <dbReference type="PROSITE" id="PS50404"/>
    </source>
</evidence>
<dbReference type="InterPro" id="IPR036249">
    <property type="entry name" value="Thioredoxin-like_sf"/>
</dbReference>
<dbReference type="Gene3D" id="1.20.1050.10">
    <property type="match status" value="1"/>
</dbReference>
<dbReference type="InterPro" id="IPR040079">
    <property type="entry name" value="Glutathione_S-Trfase"/>
</dbReference>
<comment type="similarity">
    <text evidence="1">Belongs to the GST superfamily.</text>
</comment>
<gene>
    <name evidence="4" type="ordered locus">Bpet1518</name>
</gene>
<dbReference type="SFLD" id="SFLDG00358">
    <property type="entry name" value="Main_(cytGST)"/>
    <property type="match status" value="1"/>
</dbReference>
<feature type="domain" description="GST N-terminal" evidence="2">
    <location>
        <begin position="1"/>
        <end position="65"/>
    </location>
</feature>
<dbReference type="Gene3D" id="3.40.30.10">
    <property type="entry name" value="Glutaredoxin"/>
    <property type="match status" value="1"/>
</dbReference>